<feature type="transmembrane region" description="Helical" evidence="6">
    <location>
        <begin position="265"/>
        <end position="282"/>
    </location>
</feature>
<feature type="region of interest" description="Disordered" evidence="5">
    <location>
        <begin position="404"/>
        <end position="425"/>
    </location>
</feature>
<feature type="transmembrane region" description="Helical" evidence="6">
    <location>
        <begin position="381"/>
        <end position="400"/>
    </location>
</feature>
<evidence type="ECO:0000256" key="3">
    <source>
        <dbReference type="ARBA" id="ARBA00022989"/>
    </source>
</evidence>
<dbReference type="RefSeq" id="WP_159456868.1">
    <property type="nucleotide sequence ID" value="NZ_FUHU01000010.1"/>
</dbReference>
<keyword evidence="2 6" id="KW-0812">Transmembrane</keyword>
<feature type="transmembrane region" description="Helical" evidence="6">
    <location>
        <begin position="322"/>
        <end position="343"/>
    </location>
</feature>
<feature type="transmembrane region" description="Helical" evidence="6">
    <location>
        <begin position="294"/>
        <end position="316"/>
    </location>
</feature>
<evidence type="ECO:0000256" key="5">
    <source>
        <dbReference type="SAM" id="MobiDB-lite"/>
    </source>
</evidence>
<dbReference type="Gene3D" id="1.20.1250.20">
    <property type="entry name" value="MFS general substrate transporter like domains"/>
    <property type="match status" value="2"/>
</dbReference>
<dbReference type="PANTHER" id="PTHR23514">
    <property type="entry name" value="BYPASS OF STOP CODON PROTEIN 6"/>
    <property type="match status" value="1"/>
</dbReference>
<dbReference type="InterPro" id="IPR011701">
    <property type="entry name" value="MFS"/>
</dbReference>
<dbReference type="CDD" id="cd17393">
    <property type="entry name" value="MFS_MosC_like"/>
    <property type="match status" value="1"/>
</dbReference>
<keyword evidence="3 6" id="KW-1133">Transmembrane helix</keyword>
<dbReference type="PANTHER" id="PTHR23514:SF13">
    <property type="entry name" value="INNER MEMBRANE PROTEIN YBJJ"/>
    <property type="match status" value="1"/>
</dbReference>
<name>A0A1R4F1R7_9MICO</name>
<evidence type="ECO:0000256" key="1">
    <source>
        <dbReference type="ARBA" id="ARBA00004651"/>
    </source>
</evidence>
<feature type="transmembrane region" description="Helical" evidence="6">
    <location>
        <begin position="355"/>
        <end position="375"/>
    </location>
</feature>
<feature type="transmembrane region" description="Helical" evidence="6">
    <location>
        <begin position="166"/>
        <end position="190"/>
    </location>
</feature>
<dbReference type="GO" id="GO:0005886">
    <property type="term" value="C:plasma membrane"/>
    <property type="evidence" value="ECO:0007669"/>
    <property type="project" value="UniProtKB-SubCell"/>
</dbReference>
<feature type="transmembrane region" description="Helical" evidence="6">
    <location>
        <begin position="225"/>
        <end position="245"/>
    </location>
</feature>
<dbReference type="InterPro" id="IPR020846">
    <property type="entry name" value="MFS_dom"/>
</dbReference>
<protein>
    <submittedName>
        <fullName evidence="8">Membrane protein mosC</fullName>
    </submittedName>
</protein>
<feature type="transmembrane region" description="Helical" evidence="6">
    <location>
        <begin position="52"/>
        <end position="74"/>
    </location>
</feature>
<evidence type="ECO:0000256" key="6">
    <source>
        <dbReference type="SAM" id="Phobius"/>
    </source>
</evidence>
<dbReference type="PROSITE" id="PS50850">
    <property type="entry name" value="MFS"/>
    <property type="match status" value="1"/>
</dbReference>
<keyword evidence="4 6" id="KW-0472">Membrane</keyword>
<keyword evidence="9" id="KW-1185">Reference proteome</keyword>
<dbReference type="SUPFAM" id="SSF103473">
    <property type="entry name" value="MFS general substrate transporter"/>
    <property type="match status" value="1"/>
</dbReference>
<dbReference type="OrthoDB" id="151222at2"/>
<dbReference type="InterPro" id="IPR051788">
    <property type="entry name" value="MFS_Transporter"/>
</dbReference>
<feature type="domain" description="Major facilitator superfamily (MFS) profile" evidence="7">
    <location>
        <begin position="16"/>
        <end position="405"/>
    </location>
</feature>
<dbReference type="Pfam" id="PF07690">
    <property type="entry name" value="MFS_1"/>
    <property type="match status" value="1"/>
</dbReference>
<evidence type="ECO:0000256" key="2">
    <source>
        <dbReference type="ARBA" id="ARBA00022692"/>
    </source>
</evidence>
<proteinExistence type="predicted"/>
<evidence type="ECO:0000313" key="8">
    <source>
        <dbReference type="EMBL" id="SJM49869.1"/>
    </source>
</evidence>
<dbReference type="InterPro" id="IPR036259">
    <property type="entry name" value="MFS_trans_sf"/>
</dbReference>
<accession>A0A1R4F1R7</accession>
<dbReference type="Proteomes" id="UP000195787">
    <property type="component" value="Unassembled WGS sequence"/>
</dbReference>
<sequence>MSSAPGIRQTRAVAKARFGASVAFAIVGFLLAVWLVHIPAVQQATGISKAELGTTLLALGLGSLISMQAGGLLISRFGARMPLLAGHLLLAVTLLAPAFATDAVTLGIALFLFGLGNGLADVSMNAEAVEVERDRGKAIMSSMHAFFSIGTALGAAYGWLVQTVQLAVLPSFVIAAALAVGFAFVAMALLPKRGAEPDVTTSELLAVSRASGDSRPGKSTRTVPISQIVLLALLAFVLMLAEGVASDWSALHAVDVLGESEATGAIAYGAFAVSMTVARFMVDFVVRRFGSVAVVRFGSLISAVGLGIVVVSPAFWVALVGWTVFALGVAGVVPQIFTAAGNLPVKKRAVVLSRIVSAGYVGMLAGPAVVGWVAGFTDLSIALTVPLVLCLLGLVGASSVRAAAGGSSAKPTSGDAEGTAARPGS</sequence>
<evidence type="ECO:0000256" key="4">
    <source>
        <dbReference type="ARBA" id="ARBA00023136"/>
    </source>
</evidence>
<dbReference type="EMBL" id="FUHU01000010">
    <property type="protein sequence ID" value="SJM49869.1"/>
    <property type="molecule type" value="Genomic_DNA"/>
</dbReference>
<dbReference type="GO" id="GO:0022857">
    <property type="term" value="F:transmembrane transporter activity"/>
    <property type="evidence" value="ECO:0007669"/>
    <property type="project" value="InterPro"/>
</dbReference>
<evidence type="ECO:0000313" key="9">
    <source>
        <dbReference type="Proteomes" id="UP000195787"/>
    </source>
</evidence>
<gene>
    <name evidence="8" type="ORF">CZ674_02130</name>
</gene>
<dbReference type="AlphaFoldDB" id="A0A1R4F1R7"/>
<dbReference type="GeneID" id="303171996"/>
<feature type="transmembrane region" description="Helical" evidence="6">
    <location>
        <begin position="21"/>
        <end position="40"/>
    </location>
</feature>
<evidence type="ECO:0000259" key="7">
    <source>
        <dbReference type="PROSITE" id="PS50850"/>
    </source>
</evidence>
<feature type="transmembrane region" description="Helical" evidence="6">
    <location>
        <begin position="106"/>
        <end position="126"/>
    </location>
</feature>
<feature type="transmembrane region" description="Helical" evidence="6">
    <location>
        <begin position="138"/>
        <end position="160"/>
    </location>
</feature>
<reference evidence="8 9" key="1">
    <citation type="submission" date="2017-02" db="EMBL/GenBank/DDBJ databases">
        <authorList>
            <person name="Peterson S.W."/>
        </authorList>
    </citation>
    <scope>NUCLEOTIDE SEQUENCE [LARGE SCALE GENOMIC DNA]</scope>
    <source>
        <strain evidence="8 9">LMG 22410</strain>
    </source>
</reference>
<comment type="subcellular location">
    <subcellularLocation>
        <location evidence="1">Cell membrane</location>
        <topology evidence="1">Multi-pass membrane protein</topology>
    </subcellularLocation>
</comment>
<feature type="transmembrane region" description="Helical" evidence="6">
    <location>
        <begin position="81"/>
        <end position="100"/>
    </location>
</feature>
<organism evidence="8 9">
    <name type="scientific">Agrococcus casei LMG 22410</name>
    <dbReference type="NCBI Taxonomy" id="1255656"/>
    <lineage>
        <taxon>Bacteria</taxon>
        <taxon>Bacillati</taxon>
        <taxon>Actinomycetota</taxon>
        <taxon>Actinomycetes</taxon>
        <taxon>Micrococcales</taxon>
        <taxon>Microbacteriaceae</taxon>
        <taxon>Agrococcus</taxon>
    </lineage>
</organism>